<evidence type="ECO:0000313" key="2">
    <source>
        <dbReference type="Proteomes" id="UP000287033"/>
    </source>
</evidence>
<dbReference type="PANTHER" id="PTHR45913">
    <property type="entry name" value="EPM2A-INTERACTING PROTEIN 1"/>
    <property type="match status" value="1"/>
</dbReference>
<evidence type="ECO:0000313" key="1">
    <source>
        <dbReference type="EMBL" id="GCC21067.1"/>
    </source>
</evidence>
<gene>
    <name evidence="1" type="ORF">chiPu_0019534</name>
</gene>
<dbReference type="Proteomes" id="UP000287033">
    <property type="component" value="Unassembled WGS sequence"/>
</dbReference>
<protein>
    <submittedName>
        <fullName evidence="1">Uncharacterized protein</fullName>
    </submittedName>
</protein>
<dbReference type="STRING" id="137246.A0A401RSF4"/>
<name>A0A401RSF4_CHIPU</name>
<accession>A0A401RSF4</accession>
<dbReference type="OMA" id="INISHVM"/>
<dbReference type="OrthoDB" id="10061052at2759"/>
<proteinExistence type="predicted"/>
<keyword evidence="2" id="KW-1185">Reference proteome</keyword>
<comment type="caution">
    <text evidence="1">The sequence shown here is derived from an EMBL/GenBank/DDBJ whole genome shotgun (WGS) entry which is preliminary data.</text>
</comment>
<dbReference type="AlphaFoldDB" id="A0A401RSF4"/>
<dbReference type="PANTHER" id="PTHR45913:SF9">
    <property type="entry name" value="GENERAL TRANSCRIPTION FACTOR II-I REPEAT DOMAIN-CONTAINING PROTEIN 2-LIKE-RELATED"/>
    <property type="match status" value="1"/>
</dbReference>
<dbReference type="EMBL" id="BEZZ01002039">
    <property type="protein sequence ID" value="GCC21067.1"/>
    <property type="molecule type" value="Genomic_DNA"/>
</dbReference>
<reference evidence="1 2" key="1">
    <citation type="journal article" date="2018" name="Nat. Ecol. Evol.">
        <title>Shark genomes provide insights into elasmobranch evolution and the origin of vertebrates.</title>
        <authorList>
            <person name="Hara Y"/>
            <person name="Yamaguchi K"/>
            <person name="Onimaru K"/>
            <person name="Kadota M"/>
            <person name="Koyanagi M"/>
            <person name="Keeley SD"/>
            <person name="Tatsumi K"/>
            <person name="Tanaka K"/>
            <person name="Motone F"/>
            <person name="Kageyama Y"/>
            <person name="Nozu R"/>
            <person name="Adachi N"/>
            <person name="Nishimura O"/>
            <person name="Nakagawa R"/>
            <person name="Tanegashima C"/>
            <person name="Kiyatake I"/>
            <person name="Matsumoto R"/>
            <person name="Murakumo K"/>
            <person name="Nishida K"/>
            <person name="Terakita A"/>
            <person name="Kuratani S"/>
            <person name="Sato K"/>
            <person name="Hyodo S Kuraku.S."/>
        </authorList>
    </citation>
    <scope>NUCLEOTIDE SEQUENCE [LARGE SCALE GENOMIC DNA]</scope>
</reference>
<sequence>MCARLGLPYVRSDGLMFLERDMLESEGNVTPVIARMLRARALNHRQFAALLEENETEHRDIGYHTAVRWLSLGKVLKSVWDPREEIQDFCVKKGNGIPQLSDADWITDLGFAVDVTALMNELNVKLQ</sequence>
<organism evidence="1 2">
    <name type="scientific">Chiloscyllium punctatum</name>
    <name type="common">Brownbanded bambooshark</name>
    <name type="synonym">Hemiscyllium punctatum</name>
    <dbReference type="NCBI Taxonomy" id="137246"/>
    <lineage>
        <taxon>Eukaryota</taxon>
        <taxon>Metazoa</taxon>
        <taxon>Chordata</taxon>
        <taxon>Craniata</taxon>
        <taxon>Vertebrata</taxon>
        <taxon>Chondrichthyes</taxon>
        <taxon>Elasmobranchii</taxon>
        <taxon>Galeomorphii</taxon>
        <taxon>Galeoidea</taxon>
        <taxon>Orectolobiformes</taxon>
        <taxon>Hemiscylliidae</taxon>
        <taxon>Chiloscyllium</taxon>
    </lineage>
</organism>